<evidence type="ECO:0000256" key="1">
    <source>
        <dbReference type="SAM" id="MobiDB-lite"/>
    </source>
</evidence>
<keyword evidence="4" id="KW-1185">Reference proteome</keyword>
<evidence type="ECO:0000313" key="4">
    <source>
        <dbReference type="Proteomes" id="UP000647017"/>
    </source>
</evidence>
<feature type="domain" description="Helix-turn-helix" evidence="2">
    <location>
        <begin position="19"/>
        <end position="64"/>
    </location>
</feature>
<feature type="region of interest" description="Disordered" evidence="1">
    <location>
        <begin position="72"/>
        <end position="110"/>
    </location>
</feature>
<accession>A0ABQ4I2R1</accession>
<proteinExistence type="predicted"/>
<name>A0ABQ4I2R1_9ACTN</name>
<protein>
    <recommendedName>
        <fullName evidence="2">Helix-turn-helix domain-containing protein</fullName>
    </recommendedName>
</protein>
<evidence type="ECO:0000259" key="2">
    <source>
        <dbReference type="Pfam" id="PF12728"/>
    </source>
</evidence>
<dbReference type="Proteomes" id="UP000647017">
    <property type="component" value="Unassembled WGS sequence"/>
</dbReference>
<comment type="caution">
    <text evidence="3">The sequence shown here is derived from an EMBL/GenBank/DDBJ whole genome shotgun (WGS) entry which is preliminary data.</text>
</comment>
<reference evidence="3 4" key="1">
    <citation type="submission" date="2021-01" db="EMBL/GenBank/DDBJ databases">
        <title>Whole genome shotgun sequence of Verrucosispora andamanensis NBRC 109075.</title>
        <authorList>
            <person name="Komaki H."/>
            <person name="Tamura T."/>
        </authorList>
    </citation>
    <scope>NUCLEOTIDE SEQUENCE [LARGE SCALE GENOMIC DNA]</scope>
    <source>
        <strain evidence="3 4">NBRC 109075</strain>
    </source>
</reference>
<dbReference type="RefSeq" id="WP_204013364.1">
    <property type="nucleotide sequence ID" value="NZ_BOOZ01000047.1"/>
</dbReference>
<sequence>MITSTLNQDELLQLPAMVDLATAARALGLGRTKAYDLAKQGAFPCPLLRIGTAYRVRTVDLLRLVGVERPPVERIDLSETGDQEPTPSAEVRPLQPTQRRRQPTPVGTGR</sequence>
<gene>
    <name evidence="3" type="ORF">Van01_54110</name>
</gene>
<dbReference type="EMBL" id="BOOZ01000047">
    <property type="protein sequence ID" value="GIJ12197.1"/>
    <property type="molecule type" value="Genomic_DNA"/>
</dbReference>
<evidence type="ECO:0000313" key="3">
    <source>
        <dbReference type="EMBL" id="GIJ12197.1"/>
    </source>
</evidence>
<dbReference type="Pfam" id="PF12728">
    <property type="entry name" value="HTH_17"/>
    <property type="match status" value="1"/>
</dbReference>
<organism evidence="3 4">
    <name type="scientific">Micromonospora andamanensis</name>
    <dbReference type="NCBI Taxonomy" id="1287068"/>
    <lineage>
        <taxon>Bacteria</taxon>
        <taxon>Bacillati</taxon>
        <taxon>Actinomycetota</taxon>
        <taxon>Actinomycetes</taxon>
        <taxon>Micromonosporales</taxon>
        <taxon>Micromonosporaceae</taxon>
        <taxon>Micromonospora</taxon>
    </lineage>
</organism>
<dbReference type="InterPro" id="IPR041657">
    <property type="entry name" value="HTH_17"/>
</dbReference>